<dbReference type="GO" id="GO:0008168">
    <property type="term" value="F:methyltransferase activity"/>
    <property type="evidence" value="ECO:0007669"/>
    <property type="project" value="UniProtKB-KW"/>
</dbReference>
<protein>
    <submittedName>
        <fullName evidence="5">Class I SAM-dependent methyltransferase</fullName>
    </submittedName>
</protein>
<dbReference type="Pfam" id="PF13649">
    <property type="entry name" value="Methyltransf_25"/>
    <property type="match status" value="1"/>
</dbReference>
<evidence type="ECO:0000313" key="5">
    <source>
        <dbReference type="EMBL" id="RFU86790.1"/>
    </source>
</evidence>
<keyword evidence="6" id="KW-1185">Reference proteome</keyword>
<dbReference type="PANTHER" id="PTHR43464">
    <property type="entry name" value="METHYLTRANSFERASE"/>
    <property type="match status" value="1"/>
</dbReference>
<dbReference type="AlphaFoldDB" id="A0A372M870"/>
<dbReference type="CDD" id="cd02440">
    <property type="entry name" value="AdoMet_MTases"/>
    <property type="match status" value="1"/>
</dbReference>
<keyword evidence="3" id="KW-0949">S-adenosyl-L-methionine</keyword>
<dbReference type="PANTHER" id="PTHR43464:SF19">
    <property type="entry name" value="UBIQUINONE BIOSYNTHESIS O-METHYLTRANSFERASE, MITOCHONDRIAL"/>
    <property type="match status" value="1"/>
</dbReference>
<dbReference type="Proteomes" id="UP000263094">
    <property type="component" value="Unassembled WGS sequence"/>
</dbReference>
<reference evidence="5 6" key="1">
    <citation type="submission" date="2018-08" db="EMBL/GenBank/DDBJ databases">
        <title>Isolation, diversity and antifungal activity of Actinobacteria from wheat.</title>
        <authorList>
            <person name="Han C."/>
        </authorList>
    </citation>
    <scope>NUCLEOTIDE SEQUENCE [LARGE SCALE GENOMIC DNA]</scope>
    <source>
        <strain evidence="5 6">NEAU-YY421</strain>
    </source>
</reference>
<proteinExistence type="predicted"/>
<evidence type="ECO:0000256" key="2">
    <source>
        <dbReference type="ARBA" id="ARBA00022679"/>
    </source>
</evidence>
<sequence>MTSTKQDFNYAKADFNAVYLGGELLGDAGIKTVPWDIGEAQPGVIEFERRGRIHGQVLDVGCGLGDNAVFLAGRGHRVTAIDAASAAIEQARVRAGDADIEFAVADATSLAGFEGRFDTVLDSALYHTLDATSRKAYVAALHRSTKPGGLLNMLSFAAVPGGMPAPLSVSEDDIRTDLDEAGWRVTELTQTVYWGVAASIEEFIRKTGARIAVDDSGRTQLPVWSVQAQRG</sequence>
<dbReference type="SUPFAM" id="SSF53335">
    <property type="entry name" value="S-adenosyl-L-methionine-dependent methyltransferases"/>
    <property type="match status" value="1"/>
</dbReference>
<keyword evidence="1 5" id="KW-0489">Methyltransferase</keyword>
<evidence type="ECO:0000313" key="6">
    <source>
        <dbReference type="Proteomes" id="UP000263094"/>
    </source>
</evidence>
<dbReference type="InterPro" id="IPR041698">
    <property type="entry name" value="Methyltransf_25"/>
</dbReference>
<dbReference type="GO" id="GO:0032259">
    <property type="term" value="P:methylation"/>
    <property type="evidence" value="ECO:0007669"/>
    <property type="project" value="UniProtKB-KW"/>
</dbReference>
<dbReference type="Gene3D" id="3.40.50.150">
    <property type="entry name" value="Vaccinia Virus protein VP39"/>
    <property type="match status" value="1"/>
</dbReference>
<organism evidence="5 6">
    <name type="scientific">Streptomyces triticagri</name>
    <dbReference type="NCBI Taxonomy" id="2293568"/>
    <lineage>
        <taxon>Bacteria</taxon>
        <taxon>Bacillati</taxon>
        <taxon>Actinomycetota</taxon>
        <taxon>Actinomycetes</taxon>
        <taxon>Kitasatosporales</taxon>
        <taxon>Streptomycetaceae</taxon>
        <taxon>Streptomyces</taxon>
    </lineage>
</organism>
<dbReference type="RefSeq" id="WP_128555670.1">
    <property type="nucleotide sequence ID" value="NZ_QUAK01000056.1"/>
</dbReference>
<keyword evidence="2 5" id="KW-0808">Transferase</keyword>
<gene>
    <name evidence="5" type="ORF">DY218_10490</name>
</gene>
<dbReference type="EMBL" id="QUAK01000056">
    <property type="protein sequence ID" value="RFU86790.1"/>
    <property type="molecule type" value="Genomic_DNA"/>
</dbReference>
<name>A0A372M870_9ACTN</name>
<evidence type="ECO:0000259" key="4">
    <source>
        <dbReference type="Pfam" id="PF13649"/>
    </source>
</evidence>
<evidence type="ECO:0000256" key="3">
    <source>
        <dbReference type="ARBA" id="ARBA00022691"/>
    </source>
</evidence>
<dbReference type="InterPro" id="IPR029063">
    <property type="entry name" value="SAM-dependent_MTases_sf"/>
</dbReference>
<feature type="domain" description="Methyltransferase" evidence="4">
    <location>
        <begin position="57"/>
        <end position="149"/>
    </location>
</feature>
<comment type="caution">
    <text evidence="5">The sequence shown here is derived from an EMBL/GenBank/DDBJ whole genome shotgun (WGS) entry which is preliminary data.</text>
</comment>
<evidence type="ECO:0000256" key="1">
    <source>
        <dbReference type="ARBA" id="ARBA00022603"/>
    </source>
</evidence>
<accession>A0A372M870</accession>
<dbReference type="OrthoDB" id="3825914at2"/>